<evidence type="ECO:0000259" key="24">
    <source>
        <dbReference type="PROSITE" id="PS51194"/>
    </source>
</evidence>
<dbReference type="Pfam" id="PF00270">
    <property type="entry name" value="DEAD"/>
    <property type="match status" value="1"/>
</dbReference>
<dbReference type="Pfam" id="PF00271">
    <property type="entry name" value="Helicase_C"/>
    <property type="match status" value="1"/>
</dbReference>
<evidence type="ECO:0000256" key="20">
    <source>
        <dbReference type="RuleBase" id="RU364117"/>
    </source>
</evidence>
<feature type="coiled-coil region" evidence="21">
    <location>
        <begin position="4"/>
        <end position="45"/>
    </location>
</feature>
<keyword evidence="16 20" id="KW-0539">Nucleus</keyword>
<evidence type="ECO:0000256" key="13">
    <source>
        <dbReference type="ARBA" id="ARBA00022990"/>
    </source>
</evidence>
<dbReference type="GO" id="GO:0046872">
    <property type="term" value="F:metal ion binding"/>
    <property type="evidence" value="ECO:0007669"/>
    <property type="project" value="UniProtKB-KW"/>
</dbReference>
<evidence type="ECO:0000256" key="7">
    <source>
        <dbReference type="ARBA" id="ARBA00022723"/>
    </source>
</evidence>
<keyword evidence="11" id="KW-0862">Zinc</keyword>
<comment type="catalytic activity">
    <reaction evidence="18">
        <text>ATP + H2O = ADP + phosphate + H(+)</text>
        <dbReference type="Rhea" id="RHEA:13065"/>
        <dbReference type="ChEBI" id="CHEBI:15377"/>
        <dbReference type="ChEBI" id="CHEBI:15378"/>
        <dbReference type="ChEBI" id="CHEBI:30616"/>
        <dbReference type="ChEBI" id="CHEBI:43474"/>
        <dbReference type="ChEBI" id="CHEBI:456216"/>
    </reaction>
    <physiologicalReaction direction="left-to-right" evidence="18">
        <dbReference type="Rhea" id="RHEA:13066"/>
    </physiologicalReaction>
</comment>
<evidence type="ECO:0000256" key="14">
    <source>
        <dbReference type="ARBA" id="ARBA00023125"/>
    </source>
</evidence>
<keyword evidence="14" id="KW-0238">DNA-binding</keyword>
<keyword evidence="15" id="KW-0413">Isomerase</keyword>
<evidence type="ECO:0000256" key="8">
    <source>
        <dbReference type="ARBA" id="ARBA00022741"/>
    </source>
</evidence>
<keyword evidence="8 20" id="KW-0547">Nucleotide-binding</keyword>
<feature type="region of interest" description="Disordered" evidence="22">
    <location>
        <begin position="588"/>
        <end position="622"/>
    </location>
</feature>
<reference evidence="25" key="1">
    <citation type="journal article" date="2024" name="Gigascience">
        <title>Chromosome-level genome of the poultry shaft louse Menopon gallinae provides insight into the host-switching and adaptive evolution of parasitic lice.</title>
        <authorList>
            <person name="Xu Y."/>
            <person name="Ma L."/>
            <person name="Liu S."/>
            <person name="Liang Y."/>
            <person name="Liu Q."/>
            <person name="He Z."/>
            <person name="Tian L."/>
            <person name="Duan Y."/>
            <person name="Cai W."/>
            <person name="Li H."/>
            <person name="Song F."/>
        </authorList>
    </citation>
    <scope>NUCLEOTIDE SEQUENCE</scope>
    <source>
        <strain evidence="25">Cailab_2023a</strain>
    </source>
</reference>
<dbReference type="InterPro" id="IPR014001">
    <property type="entry name" value="Helicase_ATP-bd"/>
</dbReference>
<dbReference type="GO" id="GO:0016787">
    <property type="term" value="F:hydrolase activity"/>
    <property type="evidence" value="ECO:0007669"/>
    <property type="project" value="UniProtKB-KW"/>
</dbReference>
<evidence type="ECO:0000259" key="23">
    <source>
        <dbReference type="PROSITE" id="PS51192"/>
    </source>
</evidence>
<evidence type="ECO:0000256" key="1">
    <source>
        <dbReference type="ARBA" id="ARBA00001936"/>
    </source>
</evidence>
<dbReference type="GO" id="GO:0000724">
    <property type="term" value="P:double-strand break repair via homologous recombination"/>
    <property type="evidence" value="ECO:0007669"/>
    <property type="project" value="TreeGrafter"/>
</dbReference>
<evidence type="ECO:0000256" key="15">
    <source>
        <dbReference type="ARBA" id="ARBA00023235"/>
    </source>
</evidence>
<keyword evidence="10 20" id="KW-0347">Helicase</keyword>
<comment type="catalytic activity">
    <reaction evidence="17 20">
        <text>Couples ATP hydrolysis with the unwinding of duplex DNA by translocating in the 3'-5' direction.</text>
        <dbReference type="EC" id="5.6.2.4"/>
    </reaction>
</comment>
<evidence type="ECO:0000256" key="3">
    <source>
        <dbReference type="ARBA" id="ARBA00001947"/>
    </source>
</evidence>
<dbReference type="EC" id="5.6.2.4" evidence="20"/>
<evidence type="ECO:0000256" key="11">
    <source>
        <dbReference type="ARBA" id="ARBA00022833"/>
    </source>
</evidence>
<evidence type="ECO:0000256" key="19">
    <source>
        <dbReference type="ARBA" id="ARBA00051437"/>
    </source>
</evidence>
<dbReference type="NCBIfam" id="TIGR00614">
    <property type="entry name" value="recQ_fam"/>
    <property type="match status" value="1"/>
</dbReference>
<dbReference type="FunFam" id="1.10.10.10:FF:000306">
    <property type="entry name" value="ATP-dependent DNA helicase"/>
    <property type="match status" value="1"/>
</dbReference>
<dbReference type="InterPro" id="IPR027417">
    <property type="entry name" value="P-loop_NTPase"/>
</dbReference>
<dbReference type="Gene3D" id="3.40.50.300">
    <property type="entry name" value="P-loop containing nucleotide triphosphate hydrolases"/>
    <property type="match status" value="2"/>
</dbReference>
<feature type="domain" description="Helicase ATP-binding" evidence="23">
    <location>
        <begin position="91"/>
        <end position="266"/>
    </location>
</feature>
<dbReference type="InterPro" id="IPR036388">
    <property type="entry name" value="WH-like_DNA-bd_sf"/>
</dbReference>
<dbReference type="InterPro" id="IPR032284">
    <property type="entry name" value="RecQ_Zn-bd"/>
</dbReference>
<dbReference type="GO" id="GO:0005737">
    <property type="term" value="C:cytoplasm"/>
    <property type="evidence" value="ECO:0007669"/>
    <property type="project" value="TreeGrafter"/>
</dbReference>
<organism evidence="25">
    <name type="scientific">Menopon gallinae</name>
    <name type="common">poultry shaft louse</name>
    <dbReference type="NCBI Taxonomy" id="328185"/>
    <lineage>
        <taxon>Eukaryota</taxon>
        <taxon>Metazoa</taxon>
        <taxon>Ecdysozoa</taxon>
        <taxon>Arthropoda</taxon>
        <taxon>Hexapoda</taxon>
        <taxon>Insecta</taxon>
        <taxon>Pterygota</taxon>
        <taxon>Neoptera</taxon>
        <taxon>Paraneoptera</taxon>
        <taxon>Psocodea</taxon>
        <taxon>Troctomorpha</taxon>
        <taxon>Phthiraptera</taxon>
        <taxon>Amblycera</taxon>
        <taxon>Menoponidae</taxon>
        <taxon>Menopon</taxon>
    </lineage>
</organism>
<evidence type="ECO:0000256" key="4">
    <source>
        <dbReference type="ARBA" id="ARBA00004123"/>
    </source>
</evidence>
<comment type="caution">
    <text evidence="25">The sequence shown here is derived from an EMBL/GenBank/DDBJ whole genome shotgun (WGS) entry which is preliminary data.</text>
</comment>
<evidence type="ECO:0000313" key="25">
    <source>
        <dbReference type="EMBL" id="KAL0279775.1"/>
    </source>
</evidence>
<dbReference type="FunFam" id="3.40.50.300:FF:000752">
    <property type="entry name" value="ATP-dependent DNA helicase"/>
    <property type="match status" value="1"/>
</dbReference>
<feature type="region of interest" description="Disordered" evidence="22">
    <location>
        <begin position="645"/>
        <end position="666"/>
    </location>
</feature>
<dbReference type="Pfam" id="PF16124">
    <property type="entry name" value="RecQ_Zn_bind"/>
    <property type="match status" value="1"/>
</dbReference>
<dbReference type="AlphaFoldDB" id="A0AAW2IE58"/>
<gene>
    <name evidence="25" type="ORF">PYX00_001260</name>
</gene>
<dbReference type="InterPro" id="IPR004589">
    <property type="entry name" value="DNA_helicase_ATP-dep_RecQ"/>
</dbReference>
<dbReference type="SMART" id="SM00487">
    <property type="entry name" value="DEXDc"/>
    <property type="match status" value="1"/>
</dbReference>
<dbReference type="GO" id="GO:0005694">
    <property type="term" value="C:chromosome"/>
    <property type="evidence" value="ECO:0007669"/>
    <property type="project" value="TreeGrafter"/>
</dbReference>
<accession>A0AAW2IE58</accession>
<evidence type="ECO:0000256" key="17">
    <source>
        <dbReference type="ARBA" id="ARBA00034617"/>
    </source>
</evidence>
<feature type="compositionally biased region" description="Polar residues" evidence="22">
    <location>
        <begin position="588"/>
        <end position="600"/>
    </location>
</feature>
<comment type="cofactor">
    <cofactor evidence="1">
        <name>Mn(2+)</name>
        <dbReference type="ChEBI" id="CHEBI:29035"/>
    </cofactor>
</comment>
<evidence type="ECO:0000256" key="6">
    <source>
        <dbReference type="ARBA" id="ARBA00022553"/>
    </source>
</evidence>
<feature type="compositionally biased region" description="Basic and acidic residues" evidence="22">
    <location>
        <begin position="601"/>
        <end position="610"/>
    </location>
</feature>
<dbReference type="CDD" id="cd18794">
    <property type="entry name" value="SF2_C_RecQ"/>
    <property type="match status" value="1"/>
</dbReference>
<protein>
    <recommendedName>
        <fullName evidence="20">ATP-dependent DNA helicase</fullName>
        <ecNumber evidence="20">5.6.2.4</ecNumber>
    </recommendedName>
</protein>
<dbReference type="GO" id="GO:0009378">
    <property type="term" value="F:four-way junction helicase activity"/>
    <property type="evidence" value="ECO:0007669"/>
    <property type="project" value="TreeGrafter"/>
</dbReference>
<comment type="similarity">
    <text evidence="5 20">Belongs to the helicase family. RecQ subfamily.</text>
</comment>
<evidence type="ECO:0000256" key="12">
    <source>
        <dbReference type="ARBA" id="ARBA00022840"/>
    </source>
</evidence>
<dbReference type="GO" id="GO:0005524">
    <property type="term" value="F:ATP binding"/>
    <property type="evidence" value="ECO:0007669"/>
    <property type="project" value="UniProtKB-KW"/>
</dbReference>
<dbReference type="EMBL" id="JARGDH010000001">
    <property type="protein sequence ID" value="KAL0279775.1"/>
    <property type="molecule type" value="Genomic_DNA"/>
</dbReference>
<dbReference type="PANTHER" id="PTHR13710">
    <property type="entry name" value="DNA HELICASE RECQ FAMILY MEMBER"/>
    <property type="match status" value="1"/>
</dbReference>
<dbReference type="CDD" id="cd18015">
    <property type="entry name" value="DEXHc_RecQ1"/>
    <property type="match status" value="1"/>
</dbReference>
<comment type="subcellular location">
    <subcellularLocation>
        <location evidence="4 20">Nucleus</location>
    </subcellularLocation>
</comment>
<comment type="cofactor">
    <cofactor evidence="3">
        <name>Zn(2+)</name>
        <dbReference type="ChEBI" id="CHEBI:29105"/>
    </cofactor>
</comment>
<evidence type="ECO:0000256" key="10">
    <source>
        <dbReference type="ARBA" id="ARBA00022806"/>
    </source>
</evidence>
<keyword evidence="12 20" id="KW-0067">ATP-binding</keyword>
<proteinExistence type="inferred from homology"/>
<evidence type="ECO:0000256" key="21">
    <source>
        <dbReference type="SAM" id="Coils"/>
    </source>
</evidence>
<dbReference type="FunFam" id="3.40.50.300:FF:000596">
    <property type="entry name" value="ATP-dependent DNA helicase"/>
    <property type="match status" value="1"/>
</dbReference>
<keyword evidence="6" id="KW-0597">Phosphoprotein</keyword>
<dbReference type="PANTHER" id="PTHR13710:SF105">
    <property type="entry name" value="ATP-DEPENDENT DNA HELICASE Q1"/>
    <property type="match status" value="1"/>
</dbReference>
<dbReference type="InterPro" id="IPR011545">
    <property type="entry name" value="DEAD/DEAH_box_helicase_dom"/>
</dbReference>
<evidence type="ECO:0000256" key="2">
    <source>
        <dbReference type="ARBA" id="ARBA00001946"/>
    </source>
</evidence>
<dbReference type="GO" id="GO:0043138">
    <property type="term" value="F:3'-5' DNA helicase activity"/>
    <property type="evidence" value="ECO:0007669"/>
    <property type="project" value="UniProtKB-EC"/>
</dbReference>
<evidence type="ECO:0000256" key="22">
    <source>
        <dbReference type="SAM" id="MobiDB-lite"/>
    </source>
</evidence>
<evidence type="ECO:0000256" key="5">
    <source>
        <dbReference type="ARBA" id="ARBA00005446"/>
    </source>
</evidence>
<dbReference type="GO" id="GO:0003677">
    <property type="term" value="F:DNA binding"/>
    <property type="evidence" value="ECO:0007669"/>
    <property type="project" value="UniProtKB-KW"/>
</dbReference>
<keyword evidence="13" id="KW-0007">Acetylation</keyword>
<keyword evidence="7" id="KW-0479">Metal-binding</keyword>
<evidence type="ECO:0000256" key="16">
    <source>
        <dbReference type="ARBA" id="ARBA00023242"/>
    </source>
</evidence>
<evidence type="ECO:0000256" key="9">
    <source>
        <dbReference type="ARBA" id="ARBA00022801"/>
    </source>
</evidence>
<evidence type="ECO:0000256" key="18">
    <source>
        <dbReference type="ARBA" id="ARBA00048778"/>
    </source>
</evidence>
<comment type="catalytic activity">
    <reaction evidence="19">
        <text>dATP + H2O = dADP + phosphate + H(+)</text>
        <dbReference type="Rhea" id="RHEA:51908"/>
        <dbReference type="ChEBI" id="CHEBI:15377"/>
        <dbReference type="ChEBI" id="CHEBI:15378"/>
        <dbReference type="ChEBI" id="CHEBI:43474"/>
        <dbReference type="ChEBI" id="CHEBI:57667"/>
        <dbReference type="ChEBI" id="CHEBI:61404"/>
    </reaction>
    <physiologicalReaction direction="left-to-right" evidence="19">
        <dbReference type="Rhea" id="RHEA:51909"/>
    </physiologicalReaction>
</comment>
<keyword evidence="21" id="KW-0175">Coiled coil</keyword>
<comment type="cofactor">
    <cofactor evidence="2">
        <name>Mg(2+)</name>
        <dbReference type="ChEBI" id="CHEBI:18420"/>
    </cofactor>
</comment>
<dbReference type="PROSITE" id="PS51192">
    <property type="entry name" value="HELICASE_ATP_BIND_1"/>
    <property type="match status" value="1"/>
</dbReference>
<sequence length="666" mass="75727">MDVKATEEEEIAAIDHELAQIESKIVKLNDRKLVLNQRKEKLRQLILKRKSDELANRDWSSKSFPWSNKVDSVLKDVFKLSEFRTMQLEAINATLAKEDAILIMPTGSGKSLCYQLPALIDKGITLVISPLVSLMEDQMMALKKINYPALMLSANTSKEDVKLVTNALQDPASKIKLIYATPEKLAKSKRFMSQLQKCNAQGRFSRLAIDEVHCCSVWGHDFRPDYNYLGILKDMFPKTPILGLTATSTAKVTADVQKMLNIQGCLVLKSSFNRPNLYYEVMLKPSAQEECLDLLEDWLKNRFKGQTGIIYTTSIKDCEELCKELRKRDLRVGIYHAMLEPEVRTKMHSRWMDGSLQAVVATIAFGLGIDKPDVRFVIHHCLSKSMENFYQESGRAGRDGKRSECIVMFRLADVFKVSTMVFTQQTGLENLYGMLNYCLDSQTCRRSLIAEHFDEVWDLESCKSMCDHCQKPVGIREYDATEHCRSLCKIINHAAGLDTKLTVIKLLDSWFGKGDAKLRVPEVKKPAFDRIKAEKIVGYLLIKGYLKEDFHYTAYSTISYIRRGPRYALMDDQNHKIILHFRGEPLTNSSGKVQTQASSKKSNDKSETIKKSKSSTSLNSTKDMVYVSSSDDEIVEIETVKQDKTLKRKSSNCDGPVKEKKSKNTL</sequence>
<dbReference type="GO" id="GO:0005634">
    <property type="term" value="C:nucleus"/>
    <property type="evidence" value="ECO:0007669"/>
    <property type="project" value="UniProtKB-SubCell"/>
</dbReference>
<feature type="domain" description="Helicase C-terminal" evidence="24">
    <location>
        <begin position="294"/>
        <end position="439"/>
    </location>
</feature>
<dbReference type="InterPro" id="IPR001650">
    <property type="entry name" value="Helicase_C-like"/>
</dbReference>
<dbReference type="SUPFAM" id="SSF52540">
    <property type="entry name" value="P-loop containing nucleoside triphosphate hydrolases"/>
    <property type="match status" value="1"/>
</dbReference>
<dbReference type="Gene3D" id="1.10.10.10">
    <property type="entry name" value="Winged helix-like DNA-binding domain superfamily/Winged helix DNA-binding domain"/>
    <property type="match status" value="1"/>
</dbReference>
<keyword evidence="9 20" id="KW-0378">Hydrolase</keyword>
<dbReference type="PROSITE" id="PS51194">
    <property type="entry name" value="HELICASE_CTER"/>
    <property type="match status" value="1"/>
</dbReference>
<name>A0AAW2IE58_9NEOP</name>
<dbReference type="SMART" id="SM00490">
    <property type="entry name" value="HELICc"/>
    <property type="match status" value="1"/>
</dbReference>